<keyword evidence="5 8" id="KW-0238">DNA-binding</keyword>
<keyword evidence="3 9" id="KW-0862">Zinc</keyword>
<dbReference type="PANTHER" id="PTHR31992">
    <property type="entry name" value="DOF ZINC FINGER PROTEIN DOF1.4-RELATED"/>
    <property type="match status" value="1"/>
</dbReference>
<dbReference type="EMBL" id="JAGGNH010000009">
    <property type="protein sequence ID" value="KAJ0962869.1"/>
    <property type="molecule type" value="Genomic_DNA"/>
</dbReference>
<evidence type="ECO:0000256" key="5">
    <source>
        <dbReference type="ARBA" id="ARBA00023125"/>
    </source>
</evidence>
<evidence type="ECO:0000256" key="3">
    <source>
        <dbReference type="ARBA" id="ARBA00022833"/>
    </source>
</evidence>
<evidence type="ECO:0000259" key="10">
    <source>
        <dbReference type="PROSITE" id="PS50884"/>
    </source>
</evidence>
<dbReference type="GO" id="GO:0005634">
    <property type="term" value="C:nucleus"/>
    <property type="evidence" value="ECO:0007669"/>
    <property type="project" value="UniProtKB-SubCell"/>
</dbReference>
<dbReference type="PROSITE" id="PS01361">
    <property type="entry name" value="ZF_DOF_1"/>
    <property type="match status" value="1"/>
</dbReference>
<dbReference type="GO" id="GO:0003700">
    <property type="term" value="F:DNA-binding transcription factor activity"/>
    <property type="evidence" value="ECO:0007669"/>
    <property type="project" value="UniProtKB-UniRule"/>
</dbReference>
<keyword evidence="6 9" id="KW-0804">Transcription</keyword>
<dbReference type="AlphaFoldDB" id="A0A9D5H4H1"/>
<dbReference type="Proteomes" id="UP001085076">
    <property type="component" value="Miscellaneous, Linkage group lg09"/>
</dbReference>
<evidence type="ECO:0000256" key="6">
    <source>
        <dbReference type="ARBA" id="ARBA00023163"/>
    </source>
</evidence>
<keyword evidence="4 9" id="KW-0805">Transcription regulation</keyword>
<accession>A0A9D5H4H1</accession>
<dbReference type="OrthoDB" id="1927254at2759"/>
<comment type="caution">
    <text evidence="11">The sequence shown here is derived from an EMBL/GenBank/DDBJ whole genome shotgun (WGS) entry which is preliminary data.</text>
</comment>
<reference evidence="11" key="2">
    <citation type="journal article" date="2022" name="Hortic Res">
        <title>The genome of Dioscorea zingiberensis sheds light on the biosynthesis, origin and evolution of the medicinally important diosgenin saponins.</title>
        <authorList>
            <person name="Li Y."/>
            <person name="Tan C."/>
            <person name="Li Z."/>
            <person name="Guo J."/>
            <person name="Li S."/>
            <person name="Chen X."/>
            <person name="Wang C."/>
            <person name="Dai X."/>
            <person name="Yang H."/>
            <person name="Song W."/>
            <person name="Hou L."/>
            <person name="Xu J."/>
            <person name="Tong Z."/>
            <person name="Xu A."/>
            <person name="Yuan X."/>
            <person name="Wang W."/>
            <person name="Yang Q."/>
            <person name="Chen L."/>
            <person name="Sun Z."/>
            <person name="Wang K."/>
            <person name="Pan B."/>
            <person name="Chen J."/>
            <person name="Bao Y."/>
            <person name="Liu F."/>
            <person name="Qi X."/>
            <person name="Gang D.R."/>
            <person name="Wen J."/>
            <person name="Li J."/>
        </authorList>
    </citation>
    <scope>NUCLEOTIDE SEQUENCE</scope>
    <source>
        <strain evidence="11">Dzin_1.0</strain>
    </source>
</reference>
<dbReference type="InterPro" id="IPR003851">
    <property type="entry name" value="Znf_Dof"/>
</dbReference>
<comment type="function">
    <text evidence="9">Transcription factor that binds specifically to a 5'-AA[AG]G-3' consensus core sequence.</text>
</comment>
<keyword evidence="7 8" id="KW-0539">Nucleus</keyword>
<feature type="domain" description="Dof-type" evidence="10">
    <location>
        <begin position="41"/>
        <end position="95"/>
    </location>
</feature>
<dbReference type="GO" id="GO:0003677">
    <property type="term" value="F:DNA binding"/>
    <property type="evidence" value="ECO:0007669"/>
    <property type="project" value="UniProtKB-UniRule"/>
</dbReference>
<keyword evidence="12" id="KW-1185">Reference proteome</keyword>
<name>A0A9D5H4H1_9LILI</name>
<dbReference type="PROSITE" id="PS50884">
    <property type="entry name" value="ZF_DOF_2"/>
    <property type="match status" value="1"/>
</dbReference>
<dbReference type="PANTHER" id="PTHR31992:SF159">
    <property type="entry name" value="DOF ZINC FINGER PROTEIN"/>
    <property type="match status" value="1"/>
</dbReference>
<reference evidence="11" key="1">
    <citation type="submission" date="2021-03" db="EMBL/GenBank/DDBJ databases">
        <authorList>
            <person name="Li Z."/>
            <person name="Yang C."/>
        </authorList>
    </citation>
    <scope>NUCLEOTIDE SEQUENCE</scope>
    <source>
        <strain evidence="11">Dzin_1.0</strain>
        <tissue evidence="11">Leaf</tissue>
    </source>
</reference>
<gene>
    <name evidence="11" type="ORF">J5N97_027991</name>
</gene>
<evidence type="ECO:0000256" key="4">
    <source>
        <dbReference type="ARBA" id="ARBA00023015"/>
    </source>
</evidence>
<evidence type="ECO:0000256" key="2">
    <source>
        <dbReference type="ARBA" id="ARBA00022771"/>
    </source>
</evidence>
<evidence type="ECO:0000256" key="1">
    <source>
        <dbReference type="ARBA" id="ARBA00022723"/>
    </source>
</evidence>
<evidence type="ECO:0000313" key="11">
    <source>
        <dbReference type="EMBL" id="KAJ0962869.1"/>
    </source>
</evidence>
<evidence type="ECO:0000256" key="7">
    <source>
        <dbReference type="ARBA" id="ARBA00023242"/>
    </source>
</evidence>
<proteinExistence type="predicted"/>
<dbReference type="Pfam" id="PF02701">
    <property type="entry name" value="Zn_ribbon_Dof"/>
    <property type="match status" value="1"/>
</dbReference>
<dbReference type="GO" id="GO:0008270">
    <property type="term" value="F:zinc ion binding"/>
    <property type="evidence" value="ECO:0007669"/>
    <property type="project" value="UniProtKB-KW"/>
</dbReference>
<keyword evidence="1 9" id="KW-0479">Metal-binding</keyword>
<keyword evidence="2 8" id="KW-0863">Zinc-finger</keyword>
<evidence type="ECO:0000256" key="8">
    <source>
        <dbReference type="PROSITE-ProRule" id="PRU00071"/>
    </source>
</evidence>
<protein>
    <recommendedName>
        <fullName evidence="9">Dof zinc finger protein</fullName>
    </recommendedName>
</protein>
<evidence type="ECO:0000313" key="12">
    <source>
        <dbReference type="Proteomes" id="UP001085076"/>
    </source>
</evidence>
<evidence type="ECO:0000256" key="9">
    <source>
        <dbReference type="RuleBase" id="RU369094"/>
    </source>
</evidence>
<dbReference type="InterPro" id="IPR045174">
    <property type="entry name" value="Dof"/>
</dbReference>
<organism evidence="11 12">
    <name type="scientific">Dioscorea zingiberensis</name>
    <dbReference type="NCBI Taxonomy" id="325984"/>
    <lineage>
        <taxon>Eukaryota</taxon>
        <taxon>Viridiplantae</taxon>
        <taxon>Streptophyta</taxon>
        <taxon>Embryophyta</taxon>
        <taxon>Tracheophyta</taxon>
        <taxon>Spermatophyta</taxon>
        <taxon>Magnoliopsida</taxon>
        <taxon>Liliopsida</taxon>
        <taxon>Dioscoreales</taxon>
        <taxon>Dioscoreaceae</taxon>
        <taxon>Dioscorea</taxon>
    </lineage>
</organism>
<sequence length="190" mass="21984">MESSNWFKGIIDQGEGCISSSFLSPAEDRDRRLREEHNQAINCPRCNSSQTKFCYYNNYSLSQPRHYCKTCRRYWTKGGSLRNIPIGGGCHKKRSSRTKKQLHGGDHQPLVQSQPVMEFKHCVNEFDLMESKCRLRFMNESSDDHLFGFSMDSFGGHGGEEQECSRVLGFWKEMMMKQSQGQGSSEAWWN</sequence>
<comment type="subcellular location">
    <subcellularLocation>
        <location evidence="8 9">Nucleus</location>
    </subcellularLocation>
</comment>